<evidence type="ECO:0000313" key="2">
    <source>
        <dbReference type="Proteomes" id="UP000284333"/>
    </source>
</evidence>
<proteinExistence type="predicted"/>
<sequence>MAADQHTQEQLRRELEMLAQLRGLLQDSLGPDHRLPTETVDRVLDEYNQARVHADNAVQEAE</sequence>
<name>A0A438B0E9_9NOCA</name>
<comment type="caution">
    <text evidence="1">The sequence shown here is derived from an EMBL/GenBank/DDBJ whole genome shotgun (WGS) entry which is preliminary data.</text>
</comment>
<dbReference type="RefSeq" id="WP_127946137.1">
    <property type="nucleotide sequence ID" value="NZ_RKLN01000002.1"/>
</dbReference>
<gene>
    <name evidence="1" type="ORF">EF834_05000</name>
</gene>
<evidence type="ECO:0000313" key="1">
    <source>
        <dbReference type="EMBL" id="RVW04443.1"/>
    </source>
</evidence>
<reference evidence="1 2" key="1">
    <citation type="submission" date="2018-11" db="EMBL/GenBank/DDBJ databases">
        <title>Rhodococcus spongicola sp. nov. and Rhodococcus xishaensis sp. nov. from marine sponges.</title>
        <authorList>
            <person name="Li L."/>
            <person name="Lin H.W."/>
        </authorList>
    </citation>
    <scope>NUCLEOTIDE SEQUENCE [LARGE SCALE GENOMIC DNA]</scope>
    <source>
        <strain evidence="1 2">LHW50502</strain>
    </source>
</reference>
<dbReference type="AlphaFoldDB" id="A0A438B0E9"/>
<protein>
    <submittedName>
        <fullName evidence="1">Uncharacterized protein</fullName>
    </submittedName>
</protein>
<dbReference type="Proteomes" id="UP000284333">
    <property type="component" value="Unassembled WGS sequence"/>
</dbReference>
<dbReference type="EMBL" id="RKLN01000002">
    <property type="protein sequence ID" value="RVW04443.1"/>
    <property type="molecule type" value="Genomic_DNA"/>
</dbReference>
<organism evidence="1 2">
    <name type="scientific">Rhodococcus spongiicola</name>
    <dbReference type="NCBI Taxonomy" id="2487352"/>
    <lineage>
        <taxon>Bacteria</taxon>
        <taxon>Bacillati</taxon>
        <taxon>Actinomycetota</taxon>
        <taxon>Actinomycetes</taxon>
        <taxon>Mycobacteriales</taxon>
        <taxon>Nocardiaceae</taxon>
        <taxon>Rhodococcus</taxon>
    </lineage>
</organism>
<accession>A0A438B0E9</accession>
<keyword evidence="2" id="KW-1185">Reference proteome</keyword>